<dbReference type="InterPro" id="IPR043508">
    <property type="entry name" value="Bromo_Brdt_I"/>
</dbReference>
<dbReference type="PROSITE" id="PS50014">
    <property type="entry name" value="BROMODOMAIN_2"/>
    <property type="match status" value="2"/>
</dbReference>
<dbReference type="InterPro" id="IPR001487">
    <property type="entry name" value="Bromodomain"/>
</dbReference>
<dbReference type="InterPro" id="IPR038336">
    <property type="entry name" value="NET_sf"/>
</dbReference>
<evidence type="ECO:0000259" key="5">
    <source>
        <dbReference type="PROSITE" id="PS50014"/>
    </source>
</evidence>
<keyword evidence="2 3" id="KW-0103">Bromodomain</keyword>
<dbReference type="PROSITE" id="PS51525">
    <property type="entry name" value="NET"/>
    <property type="match status" value="1"/>
</dbReference>
<dbReference type="PANTHER" id="PTHR22880">
    <property type="entry name" value="FALZ-RELATED BROMODOMAIN-CONTAINING PROTEINS"/>
    <property type="match status" value="1"/>
</dbReference>
<feature type="region of interest" description="Disordered" evidence="4">
    <location>
        <begin position="292"/>
        <end position="358"/>
    </location>
</feature>
<dbReference type="PROSITE" id="PS00633">
    <property type="entry name" value="BROMODOMAIN_1"/>
    <property type="match status" value="2"/>
</dbReference>
<feature type="compositionally biased region" description="Low complexity" evidence="4">
    <location>
        <begin position="584"/>
        <end position="610"/>
    </location>
</feature>
<dbReference type="CDD" id="cd05498">
    <property type="entry name" value="Bromo_Brdt_II_like"/>
    <property type="match status" value="1"/>
</dbReference>
<feature type="domain" description="Bromo" evidence="5">
    <location>
        <begin position="378"/>
        <end position="450"/>
    </location>
</feature>
<dbReference type="Pfam" id="PF00439">
    <property type="entry name" value="Bromodomain"/>
    <property type="match status" value="2"/>
</dbReference>
<feature type="compositionally biased region" description="Polar residues" evidence="4">
    <location>
        <begin position="307"/>
        <end position="317"/>
    </location>
</feature>
<feature type="compositionally biased region" description="Basic and acidic residues" evidence="4">
    <location>
        <begin position="732"/>
        <end position="746"/>
    </location>
</feature>
<evidence type="ECO:0000256" key="2">
    <source>
        <dbReference type="ARBA" id="ARBA00023117"/>
    </source>
</evidence>
<feature type="region of interest" description="Disordered" evidence="4">
    <location>
        <begin position="717"/>
        <end position="812"/>
    </location>
</feature>
<dbReference type="EMBL" id="CP092878">
    <property type="protein sequence ID" value="UYV78260.1"/>
    <property type="molecule type" value="Genomic_DNA"/>
</dbReference>
<accession>A0ABY6LEY3</accession>
<feature type="compositionally biased region" description="Basic and acidic residues" evidence="4">
    <location>
        <begin position="552"/>
        <end position="563"/>
    </location>
</feature>
<feature type="compositionally biased region" description="Pro residues" evidence="4">
    <location>
        <begin position="214"/>
        <end position="229"/>
    </location>
</feature>
<evidence type="ECO:0000256" key="3">
    <source>
        <dbReference type="PROSITE-ProRule" id="PRU00035"/>
    </source>
</evidence>
<feature type="domain" description="Bromo" evidence="5">
    <location>
        <begin position="69"/>
        <end position="141"/>
    </location>
</feature>
<dbReference type="SMART" id="SM00297">
    <property type="entry name" value="BROMO"/>
    <property type="match status" value="2"/>
</dbReference>
<feature type="compositionally biased region" description="Basic residues" evidence="4">
    <location>
        <begin position="176"/>
        <end position="185"/>
    </location>
</feature>
<feature type="compositionally biased region" description="Basic and acidic residues" evidence="4">
    <location>
        <begin position="513"/>
        <end position="530"/>
    </location>
</feature>
<organism evidence="7 8">
    <name type="scientific">Cordylochernes scorpioides</name>
    <dbReference type="NCBI Taxonomy" id="51811"/>
    <lineage>
        <taxon>Eukaryota</taxon>
        <taxon>Metazoa</taxon>
        <taxon>Ecdysozoa</taxon>
        <taxon>Arthropoda</taxon>
        <taxon>Chelicerata</taxon>
        <taxon>Arachnida</taxon>
        <taxon>Pseudoscorpiones</taxon>
        <taxon>Cheliferoidea</taxon>
        <taxon>Chernetidae</taxon>
        <taxon>Cordylochernes</taxon>
    </lineage>
</organism>
<sequence length="812" mass="88710">MKMGANQEEKKHNDIVSIAPADGAGQDDEPPVEPVNGIVQPNYIPSPDRPHRNTNQLQFYLKVIVKALWKHQFSWPFQEPVDTIKLNLPDYHKIITKPMDLGTIKKRLENCYYYTSKQCMQDFQTMFTNCYVYNKPGEDVVLMAQTLEKIFLAKLEEMPSVEEELPMPVKAAGSKGKGKKGKGAGRGRGGSVAAPSSLPQPTSSSLPNSLPNSQPSPQPPAPATLPPSTIPGSTNTAPAAASIAPPANLRPNSYSSIVDGALPSAAAAVPHDQPAPVIPHPAAASIVPTAVQSIPASKKGVKRKADTTTPTTNSNSYEGYPPEKMSKPSTRRESGRPIKKPSKDLPDTQPLPLKSKKGKMTEQMKYCQAILKELLNKKHAGYAWPFYKPVDAERLGLHDYHDIIKSPMDLGTVKTKMDGREYKCPRDFAADVRLIFTNCYKYNPPDHEVVAMARKLQDVFEMRFAKMPDEPVAELASQAAPAEKNEEDSSNSSSCSSSSASSSSSESDDSEDEREKRLQQLQEQLKKVTEEISILAAKGRRDKKKKKKKKKEKEEVKEPKPEPIETPPVEAVNNIPPPAPPTQPKAQKPSKSKSNANPNKTPNQNKQPGQSKRQRSNSKSNGKKPKGVPSFDSEDEDNAKAMSYDEKRQLSLDINKLPGDKLGRVVHIIQSREPSLRDSNPDEIEIDFETLKPSTLRELESYVATCLRKKPRKPYGMYIQGKVCAGKKPSGKSKEEKRQELERRLQDVSGQLGAATKKPVKKESENSHGGAGAAAGEAPSQLSASSSSSSDSDTSSSSSTSSSSDSSDSESG</sequence>
<feature type="compositionally biased region" description="Basic and acidic residues" evidence="4">
    <location>
        <begin position="324"/>
        <end position="346"/>
    </location>
</feature>
<dbReference type="Proteomes" id="UP001235939">
    <property type="component" value="Chromosome 16"/>
</dbReference>
<feature type="region of interest" description="Disordered" evidence="4">
    <location>
        <begin position="166"/>
        <end position="244"/>
    </location>
</feature>
<dbReference type="InterPro" id="IPR027353">
    <property type="entry name" value="NET_dom"/>
</dbReference>
<dbReference type="InterPro" id="IPR050935">
    <property type="entry name" value="Bromo_chromatin_reader"/>
</dbReference>
<feature type="domain" description="NET" evidence="6">
    <location>
        <begin position="632"/>
        <end position="714"/>
    </location>
</feature>
<proteinExistence type="predicted"/>
<feature type="region of interest" description="Disordered" evidence="4">
    <location>
        <begin position="473"/>
        <end position="650"/>
    </location>
</feature>
<reference evidence="7 8" key="1">
    <citation type="submission" date="2022-01" db="EMBL/GenBank/DDBJ databases">
        <title>A chromosomal length assembly of Cordylochernes scorpioides.</title>
        <authorList>
            <person name="Zeh D."/>
            <person name="Zeh J."/>
        </authorList>
    </citation>
    <scope>NUCLEOTIDE SEQUENCE [LARGE SCALE GENOMIC DNA]</scope>
    <source>
        <strain evidence="7">IN4F17</strain>
        <tissue evidence="7">Whole Body</tissue>
    </source>
</reference>
<evidence type="ECO:0000256" key="4">
    <source>
        <dbReference type="SAM" id="MobiDB-lite"/>
    </source>
</evidence>
<name>A0ABY6LEY3_9ARAC</name>
<dbReference type="InterPro" id="IPR036427">
    <property type="entry name" value="Bromodomain-like_sf"/>
</dbReference>
<dbReference type="SUPFAM" id="SSF47370">
    <property type="entry name" value="Bromodomain"/>
    <property type="match status" value="2"/>
</dbReference>
<feature type="compositionally biased region" description="Basic residues" evidence="4">
    <location>
        <begin position="612"/>
        <end position="626"/>
    </location>
</feature>
<dbReference type="PRINTS" id="PR00503">
    <property type="entry name" value="BROMODOMAIN"/>
</dbReference>
<dbReference type="Gene3D" id="1.20.920.10">
    <property type="entry name" value="Bromodomain-like"/>
    <property type="match status" value="2"/>
</dbReference>
<feature type="region of interest" description="Disordered" evidence="4">
    <location>
        <begin position="1"/>
        <end position="32"/>
    </location>
</feature>
<feature type="compositionally biased region" description="Low complexity" evidence="4">
    <location>
        <begin position="191"/>
        <end position="213"/>
    </location>
</feature>
<evidence type="ECO:0000259" key="6">
    <source>
        <dbReference type="PROSITE" id="PS51525"/>
    </source>
</evidence>
<evidence type="ECO:0000313" key="8">
    <source>
        <dbReference type="Proteomes" id="UP001235939"/>
    </source>
</evidence>
<dbReference type="InterPro" id="IPR018359">
    <property type="entry name" value="Bromodomain_CS"/>
</dbReference>
<keyword evidence="1" id="KW-0677">Repeat</keyword>
<dbReference type="Pfam" id="PF17035">
    <property type="entry name" value="BET"/>
    <property type="match status" value="1"/>
</dbReference>
<feature type="compositionally biased region" description="Basic residues" evidence="4">
    <location>
        <begin position="538"/>
        <end position="551"/>
    </location>
</feature>
<dbReference type="InterPro" id="IPR043509">
    <property type="entry name" value="Bromo_Brdt_II"/>
</dbReference>
<dbReference type="CDD" id="cd05497">
    <property type="entry name" value="Bromo_Brdt_I_like"/>
    <property type="match status" value="1"/>
</dbReference>
<dbReference type="PANTHER" id="PTHR22880:SF225">
    <property type="entry name" value="BROMODOMAIN-CONTAINING PROTEIN BET-1-RELATED"/>
    <property type="match status" value="1"/>
</dbReference>
<protein>
    <submittedName>
        <fullName evidence="7">BRD4</fullName>
    </submittedName>
</protein>
<dbReference type="Gene3D" id="1.20.1270.220">
    <property type="match status" value="1"/>
</dbReference>
<evidence type="ECO:0000313" key="7">
    <source>
        <dbReference type="EMBL" id="UYV78260.1"/>
    </source>
</evidence>
<feature type="compositionally biased region" description="Low complexity" evidence="4">
    <location>
        <begin position="490"/>
        <end position="505"/>
    </location>
</feature>
<gene>
    <name evidence="7" type="ORF">LAZ67_16000722</name>
</gene>
<feature type="compositionally biased region" description="Low complexity" evidence="4">
    <location>
        <begin position="785"/>
        <end position="806"/>
    </location>
</feature>
<evidence type="ECO:0000256" key="1">
    <source>
        <dbReference type="ARBA" id="ARBA00022737"/>
    </source>
</evidence>
<keyword evidence="8" id="KW-1185">Reference proteome</keyword>